<accession>A0A9P9FZA5</accession>
<keyword evidence="3" id="KW-1185">Reference proteome</keyword>
<dbReference type="Proteomes" id="UP000720189">
    <property type="component" value="Unassembled WGS sequence"/>
</dbReference>
<sequence>MAEDLCISAAICSRIRTQRLRSAPLRLDGMHNNIWITTSGMFDVHSLRCLLGNMPLEPVMFSVDYPFSDNKLGREYLETIRREEILDEDGIKAFASGNARRLLFRGGDGAKV</sequence>
<reference evidence="2" key="1">
    <citation type="journal article" date="2021" name="Nat. Commun.">
        <title>Genetic determinants of endophytism in the Arabidopsis root mycobiome.</title>
        <authorList>
            <person name="Mesny F."/>
            <person name="Miyauchi S."/>
            <person name="Thiergart T."/>
            <person name="Pickel B."/>
            <person name="Atanasova L."/>
            <person name="Karlsson M."/>
            <person name="Huettel B."/>
            <person name="Barry K.W."/>
            <person name="Haridas S."/>
            <person name="Chen C."/>
            <person name="Bauer D."/>
            <person name="Andreopoulos W."/>
            <person name="Pangilinan J."/>
            <person name="LaButti K."/>
            <person name="Riley R."/>
            <person name="Lipzen A."/>
            <person name="Clum A."/>
            <person name="Drula E."/>
            <person name="Henrissat B."/>
            <person name="Kohler A."/>
            <person name="Grigoriev I.V."/>
            <person name="Martin F.M."/>
            <person name="Hacquard S."/>
        </authorList>
    </citation>
    <scope>NUCLEOTIDE SEQUENCE</scope>
    <source>
        <strain evidence="2">MPI-CAGE-AT-0023</strain>
    </source>
</reference>
<proteinExistence type="predicted"/>
<gene>
    <name evidence="2" type="ORF">BKA55DRAFT_585443</name>
</gene>
<dbReference type="Pfam" id="PF04909">
    <property type="entry name" value="Amidohydro_2"/>
    <property type="match status" value="1"/>
</dbReference>
<dbReference type="EMBL" id="JAGMUX010000030">
    <property type="protein sequence ID" value="KAH7213320.1"/>
    <property type="molecule type" value="Genomic_DNA"/>
</dbReference>
<dbReference type="GeneID" id="70224404"/>
<evidence type="ECO:0000313" key="2">
    <source>
        <dbReference type="EMBL" id="KAH7213320.1"/>
    </source>
</evidence>
<evidence type="ECO:0000259" key="1">
    <source>
        <dbReference type="Pfam" id="PF04909"/>
    </source>
</evidence>
<name>A0A9P9FZA5_FUSRE</name>
<dbReference type="RefSeq" id="XP_046041768.1">
    <property type="nucleotide sequence ID" value="XM_046194450.1"/>
</dbReference>
<evidence type="ECO:0000313" key="3">
    <source>
        <dbReference type="Proteomes" id="UP000720189"/>
    </source>
</evidence>
<protein>
    <recommendedName>
        <fullName evidence="1">Amidohydrolase-related domain-containing protein</fullName>
    </recommendedName>
</protein>
<feature type="domain" description="Amidohydrolase-related" evidence="1">
    <location>
        <begin position="31"/>
        <end position="104"/>
    </location>
</feature>
<dbReference type="InterPro" id="IPR032466">
    <property type="entry name" value="Metal_Hydrolase"/>
</dbReference>
<dbReference type="AlphaFoldDB" id="A0A9P9FZA5"/>
<dbReference type="Gene3D" id="3.20.20.140">
    <property type="entry name" value="Metal-dependent hydrolases"/>
    <property type="match status" value="1"/>
</dbReference>
<dbReference type="InterPro" id="IPR006680">
    <property type="entry name" value="Amidohydro-rel"/>
</dbReference>
<dbReference type="SUPFAM" id="SSF51556">
    <property type="entry name" value="Metallo-dependent hydrolases"/>
    <property type="match status" value="1"/>
</dbReference>
<comment type="caution">
    <text evidence="2">The sequence shown here is derived from an EMBL/GenBank/DDBJ whole genome shotgun (WGS) entry which is preliminary data.</text>
</comment>
<dbReference type="GO" id="GO:0016787">
    <property type="term" value="F:hydrolase activity"/>
    <property type="evidence" value="ECO:0007669"/>
    <property type="project" value="InterPro"/>
</dbReference>
<organism evidence="2 3">
    <name type="scientific">Fusarium redolens</name>
    <dbReference type="NCBI Taxonomy" id="48865"/>
    <lineage>
        <taxon>Eukaryota</taxon>
        <taxon>Fungi</taxon>
        <taxon>Dikarya</taxon>
        <taxon>Ascomycota</taxon>
        <taxon>Pezizomycotina</taxon>
        <taxon>Sordariomycetes</taxon>
        <taxon>Hypocreomycetidae</taxon>
        <taxon>Hypocreales</taxon>
        <taxon>Nectriaceae</taxon>
        <taxon>Fusarium</taxon>
        <taxon>Fusarium redolens species complex</taxon>
    </lineage>
</organism>
<dbReference type="OrthoDB" id="432010at2759"/>